<dbReference type="SMART" id="SM01217">
    <property type="entry name" value="Fn3_like"/>
    <property type="match status" value="1"/>
</dbReference>
<reference evidence="13" key="1">
    <citation type="journal article" date="2021" name="Nat. Commun.">
        <title>Genetic determinants of endophytism in the Arabidopsis root mycobiome.</title>
        <authorList>
            <person name="Mesny F."/>
            <person name="Miyauchi S."/>
            <person name="Thiergart T."/>
            <person name="Pickel B."/>
            <person name="Atanasova L."/>
            <person name="Karlsson M."/>
            <person name="Huettel B."/>
            <person name="Barry K.W."/>
            <person name="Haridas S."/>
            <person name="Chen C."/>
            <person name="Bauer D."/>
            <person name="Andreopoulos W."/>
            <person name="Pangilinan J."/>
            <person name="LaButti K."/>
            <person name="Riley R."/>
            <person name="Lipzen A."/>
            <person name="Clum A."/>
            <person name="Drula E."/>
            <person name="Henrissat B."/>
            <person name="Kohler A."/>
            <person name="Grigoriev I.V."/>
            <person name="Martin F.M."/>
            <person name="Hacquard S."/>
        </authorList>
    </citation>
    <scope>NUCLEOTIDE SEQUENCE</scope>
    <source>
        <strain evidence="13">MPI-CAGE-AT-0021</strain>
    </source>
</reference>
<keyword evidence="5 11" id="KW-0378">Hydrolase</keyword>
<dbReference type="SUPFAM" id="SSF52279">
    <property type="entry name" value="Beta-D-glucan exohydrolase, C-terminal domain"/>
    <property type="match status" value="1"/>
</dbReference>
<gene>
    <name evidence="13" type="ORF">B0J13DRAFT_679384</name>
</gene>
<evidence type="ECO:0000256" key="5">
    <source>
        <dbReference type="ARBA" id="ARBA00022801"/>
    </source>
</evidence>
<evidence type="ECO:0000256" key="7">
    <source>
        <dbReference type="ARBA" id="ARBA00023180"/>
    </source>
</evidence>
<dbReference type="Gene3D" id="2.60.120.260">
    <property type="entry name" value="Galactose-binding domain-like"/>
    <property type="match status" value="1"/>
</dbReference>
<keyword evidence="6" id="KW-0136">Cellulose degradation</keyword>
<keyword evidence="9 11" id="KW-0326">Glycosidase</keyword>
<dbReference type="InterPro" id="IPR026891">
    <property type="entry name" value="Fn3-like"/>
</dbReference>
<keyword evidence="7" id="KW-0325">Glycoprotein</keyword>
<evidence type="ECO:0000256" key="1">
    <source>
        <dbReference type="ARBA" id="ARBA00000448"/>
    </source>
</evidence>
<evidence type="ECO:0000256" key="4">
    <source>
        <dbReference type="ARBA" id="ARBA00012744"/>
    </source>
</evidence>
<dbReference type="Pfam" id="PF00933">
    <property type="entry name" value="Glyco_hydro_3"/>
    <property type="match status" value="1"/>
</dbReference>
<feature type="domain" description="PA14" evidence="12">
    <location>
        <begin position="408"/>
        <end position="567"/>
    </location>
</feature>
<dbReference type="Pfam" id="PF07691">
    <property type="entry name" value="PA14"/>
    <property type="match status" value="1"/>
</dbReference>
<evidence type="ECO:0000256" key="9">
    <source>
        <dbReference type="ARBA" id="ARBA00023295"/>
    </source>
</evidence>
<dbReference type="Pfam" id="PF14310">
    <property type="entry name" value="Fn3-like"/>
    <property type="match status" value="1"/>
</dbReference>
<dbReference type="FunFam" id="2.60.40.10:FF:000495">
    <property type="entry name" value="Periplasmic beta-glucosidase"/>
    <property type="match status" value="1"/>
</dbReference>
<dbReference type="EC" id="3.2.1.21" evidence="4 11"/>
<keyword evidence="14" id="KW-1185">Reference proteome</keyword>
<dbReference type="InterPro" id="IPR019800">
    <property type="entry name" value="Glyco_hydro_3_AS"/>
</dbReference>
<evidence type="ECO:0000256" key="6">
    <source>
        <dbReference type="ARBA" id="ARBA00023001"/>
    </source>
</evidence>
<dbReference type="PROSITE" id="PS00775">
    <property type="entry name" value="GLYCOSYL_HYDROL_F3"/>
    <property type="match status" value="1"/>
</dbReference>
<dbReference type="InterPro" id="IPR002772">
    <property type="entry name" value="Glyco_hydro_3_C"/>
</dbReference>
<name>A0A9P9DZ05_9HYPO</name>
<dbReference type="Proteomes" id="UP000717696">
    <property type="component" value="Unassembled WGS sequence"/>
</dbReference>
<comment type="similarity">
    <text evidence="3 11">Belongs to the glycosyl hydrolase 3 family.</text>
</comment>
<dbReference type="InterPro" id="IPR001764">
    <property type="entry name" value="Glyco_hydro_3_N"/>
</dbReference>
<accession>A0A9P9DZ05</accession>
<comment type="catalytic activity">
    <reaction evidence="1 11">
        <text>Hydrolysis of terminal, non-reducing beta-D-glucosyl residues with release of beta-D-glucose.</text>
        <dbReference type="EC" id="3.2.1.21"/>
    </reaction>
</comment>
<comment type="caution">
    <text evidence="13">The sequence shown here is derived from an EMBL/GenBank/DDBJ whole genome shotgun (WGS) entry which is preliminary data.</text>
</comment>
<proteinExistence type="inferred from homology"/>
<dbReference type="InterPro" id="IPR036881">
    <property type="entry name" value="Glyco_hydro_3_C_sf"/>
</dbReference>
<sequence length="841" mass="91108">MINFYTMADKSTSNFDVEDVLRNASIPEKVSLLAGKDFWHTTPLPRFNVPSIRLSDGPNGVRGTKFFDGVAAACLPCGTGLAATWDQELLYKAGVLIGEECKAKGAHCWLGPTVCIQRSPLGGRGFESMSEDPYATGKLSAAYINGVQSTGVISAIKHWVANDQEHERNAVNAAVSERALREIHMLPFQIAISDASPGSVMSSYNRVNGTHVSESKKFLDGVLREEWGWKGLIMSDWFGTYSTVEALNAGLDLEMPGATRHRGQLAESAVANRKLSKATVDARARNVLNFVQRASKIPVSAEEGTRDLPEDRALNRKLAADSLVLLKNEAGTLPLTRPFKSIALIGPNMKNTEFCGGGSASLQPYYTVSFFDGIVNQLPEGVAVEYEVGAHSHGYIPILNKSQVTTPEGQPGMRIRFFAEPPSVANRTVIDETIVHSFTWQLMGFSHPKLGKLFYAEVEGDLVATETGDFEFGLAVYGTGNLYIDDKLVIDNTTVQRSGVFFFGKGTLEEKAVKALVKGQTYKLKVEFASSPSTKLLKPGVVHLGGGAGRLGMVEVIDADQAIASAVEAAKKADVAILCAGLSKDQESEGFDRPHMDLVGAAPKLISAVLAAVPDTIVVTQSGTPFNMLPWADSVKTHLHAWFGGNETGNGIADVLFGAVNPSGRLPLSFPRRIEDNPTYLNFGSERGQVVYGEGIYVGYRYYEKVLRDVLYPFGHGLSYTTFSYSNLNINSDCATLEVTNIGSLPGSEVVQLYVAADETTTSIGRPKKELKGFTKVSLSPGATESLKIPFDRFTTAFWDEELSTWVCEKGKYRVLVGPSSQRIALEGVLELDETSTWSGV</sequence>
<protein>
    <recommendedName>
        <fullName evidence="4 11">beta-glucosidase</fullName>
        <ecNumber evidence="4 11">3.2.1.21</ecNumber>
    </recommendedName>
</protein>
<evidence type="ECO:0000259" key="12">
    <source>
        <dbReference type="PROSITE" id="PS51820"/>
    </source>
</evidence>
<dbReference type="PRINTS" id="PR00133">
    <property type="entry name" value="GLHYDRLASE3"/>
</dbReference>
<evidence type="ECO:0000256" key="3">
    <source>
        <dbReference type="ARBA" id="ARBA00005336"/>
    </source>
</evidence>
<evidence type="ECO:0000256" key="2">
    <source>
        <dbReference type="ARBA" id="ARBA00004987"/>
    </source>
</evidence>
<keyword evidence="10 11" id="KW-0624">Polysaccharide degradation</keyword>
<comment type="pathway">
    <text evidence="2 11">Glycan metabolism; cellulose degradation.</text>
</comment>
<evidence type="ECO:0000256" key="8">
    <source>
        <dbReference type="ARBA" id="ARBA00023277"/>
    </source>
</evidence>
<evidence type="ECO:0000313" key="13">
    <source>
        <dbReference type="EMBL" id="KAH7127853.1"/>
    </source>
</evidence>
<dbReference type="FunFam" id="3.20.20.300:FF:000006">
    <property type="entry name" value="Beta-glucosidase H"/>
    <property type="match status" value="1"/>
</dbReference>
<evidence type="ECO:0000313" key="14">
    <source>
        <dbReference type="Proteomes" id="UP000717696"/>
    </source>
</evidence>
<dbReference type="SMART" id="SM00758">
    <property type="entry name" value="PA14"/>
    <property type="match status" value="1"/>
</dbReference>
<dbReference type="Pfam" id="PF01915">
    <property type="entry name" value="Glyco_hydro_3_C"/>
    <property type="match status" value="1"/>
</dbReference>
<keyword evidence="8 11" id="KW-0119">Carbohydrate metabolism</keyword>
<dbReference type="PANTHER" id="PTHR42715">
    <property type="entry name" value="BETA-GLUCOSIDASE"/>
    <property type="match status" value="1"/>
</dbReference>
<dbReference type="Gene3D" id="3.20.20.300">
    <property type="entry name" value="Glycoside hydrolase, family 3, N-terminal domain"/>
    <property type="match status" value="1"/>
</dbReference>
<dbReference type="InterPro" id="IPR013783">
    <property type="entry name" value="Ig-like_fold"/>
</dbReference>
<dbReference type="Gene3D" id="3.40.50.1700">
    <property type="entry name" value="Glycoside hydrolase family 3 C-terminal domain"/>
    <property type="match status" value="1"/>
</dbReference>
<evidence type="ECO:0000256" key="11">
    <source>
        <dbReference type="RuleBase" id="RU361161"/>
    </source>
</evidence>
<dbReference type="PROSITE" id="PS51820">
    <property type="entry name" value="PA14"/>
    <property type="match status" value="1"/>
</dbReference>
<dbReference type="InterPro" id="IPR017853">
    <property type="entry name" value="GH"/>
</dbReference>
<dbReference type="Gene3D" id="2.60.40.10">
    <property type="entry name" value="Immunoglobulins"/>
    <property type="match status" value="1"/>
</dbReference>
<dbReference type="InterPro" id="IPR050288">
    <property type="entry name" value="Cellulose_deg_GH3"/>
</dbReference>
<dbReference type="GO" id="GO:0008422">
    <property type="term" value="F:beta-glucosidase activity"/>
    <property type="evidence" value="ECO:0007669"/>
    <property type="project" value="UniProtKB-EC"/>
</dbReference>
<dbReference type="InterPro" id="IPR011658">
    <property type="entry name" value="PA14_dom"/>
</dbReference>
<organism evidence="13 14">
    <name type="scientific">Dactylonectria estremocensis</name>
    <dbReference type="NCBI Taxonomy" id="1079267"/>
    <lineage>
        <taxon>Eukaryota</taxon>
        <taxon>Fungi</taxon>
        <taxon>Dikarya</taxon>
        <taxon>Ascomycota</taxon>
        <taxon>Pezizomycotina</taxon>
        <taxon>Sordariomycetes</taxon>
        <taxon>Hypocreomycetidae</taxon>
        <taxon>Hypocreales</taxon>
        <taxon>Nectriaceae</taxon>
        <taxon>Dactylonectria</taxon>
    </lineage>
</organism>
<dbReference type="OrthoDB" id="47059at2759"/>
<dbReference type="GO" id="GO:0030245">
    <property type="term" value="P:cellulose catabolic process"/>
    <property type="evidence" value="ECO:0007669"/>
    <property type="project" value="UniProtKB-KW"/>
</dbReference>
<evidence type="ECO:0000256" key="10">
    <source>
        <dbReference type="ARBA" id="ARBA00023326"/>
    </source>
</evidence>
<dbReference type="PANTHER" id="PTHR42715:SF13">
    <property type="entry name" value="BETA-GLUCOSIDASE K-RELATED"/>
    <property type="match status" value="1"/>
</dbReference>
<dbReference type="InterPro" id="IPR037524">
    <property type="entry name" value="PA14/GLEYA"/>
</dbReference>
<dbReference type="EMBL" id="JAGMUU010000022">
    <property type="protein sequence ID" value="KAH7127853.1"/>
    <property type="molecule type" value="Genomic_DNA"/>
</dbReference>
<dbReference type="InterPro" id="IPR036962">
    <property type="entry name" value="Glyco_hydro_3_N_sf"/>
</dbReference>
<dbReference type="AlphaFoldDB" id="A0A9P9DZ05"/>
<dbReference type="SUPFAM" id="SSF51445">
    <property type="entry name" value="(Trans)glycosidases"/>
    <property type="match status" value="1"/>
</dbReference>